<gene>
    <name evidence="9" type="primary">LOC112688181</name>
</gene>
<evidence type="ECO:0000313" key="9">
    <source>
        <dbReference type="RefSeq" id="XP_025417038.1"/>
    </source>
</evidence>
<feature type="coiled-coil region" evidence="5">
    <location>
        <begin position="1023"/>
        <end position="1050"/>
    </location>
</feature>
<proteinExistence type="predicted"/>
<keyword evidence="3" id="KW-0597">Phosphoprotein</keyword>
<dbReference type="Proteomes" id="UP000694846">
    <property type="component" value="Unplaced"/>
</dbReference>
<dbReference type="InterPro" id="IPR051841">
    <property type="entry name" value="MT-Golgi_org_protein"/>
</dbReference>
<dbReference type="GeneID" id="112688181"/>
<dbReference type="PANTHER" id="PTHR18902">
    <property type="entry name" value="NUCLEAR MITOTIC APPARATUS PROTEIN 1-RELATED"/>
    <property type="match status" value="1"/>
</dbReference>
<dbReference type="RefSeq" id="XP_025417038.1">
    <property type="nucleotide sequence ID" value="XM_025561253.1"/>
</dbReference>
<feature type="coiled-coil region" evidence="5">
    <location>
        <begin position="966"/>
        <end position="993"/>
    </location>
</feature>
<evidence type="ECO:0000313" key="8">
    <source>
        <dbReference type="Proteomes" id="UP000694846"/>
    </source>
</evidence>
<keyword evidence="4 5" id="KW-0175">Coiled coil</keyword>
<feature type="coiled-coil region" evidence="5">
    <location>
        <begin position="582"/>
        <end position="689"/>
    </location>
</feature>
<sequence>MEIHNSNDDVLQKLSKEEIWNKYQNEINQMKKENEELHDKEKIWEQKFIDQQRLYEHSEKQELLKKNKELQQAESTINNLKEKINMLNSQQKDEVDALQKTLQSNKSALDAMKKTMDNEKAFRICADEEIKNLKEQIKCNNIKFKSLETEIEKLFHEKLKIEETKNKISSQCNELIQKNISLENHCEKKDLAFDEQANIINKLENNITELKEKIKNYNEIEEENNKFVKQIKLFSKQMETYENEREVYVQRLQNMQKEENVLKSIIKELKVEIEVKNNEIKTLSEINSDLSSKTSKLATNLNNLQINFTDCLKLLDEIFENYVKNQIKHNNIDENNKLSFKFEPYLNEAFELFEKTLTEYKTLKFTYKESEIILKDELNKKENIIESLKNKISNYKQEIIKNGTTIPNSLETKNQNTGLNIKQTQNDTDLNNKIILVDEINKNLQYIHNIKIEVLPKQKLLVSNFREFMLEKIKEVENLNISKNNYIDNVHLQVDNLKKKIDSKNITISKFEAEVLKLEEKITEKDALCNEMEVELQHLRDNIDGSSTSSISRADEIYRLREMDESQEDRSQKLKAIAIKQKKQISDLKQFIENEIKKHNQEKSELLSKMAALAEQGKLARCLQQQYDIKCDEFDIKCKETKELSKKLKEEENKLLEQTKLCLNLKSDIETLKNDLVNAQKTINCLKEAEKSLISKLEIIKQEKSASEILKADREASIKELTNNLKVSKDKLKSMEYELDKLKTDKQKINIRDLELNSYEKTLDELSQKVKEEKLHSEHLEQELSNANSVIDSLHEQIKHLENIVITEQERNKQSSHQIEICRTGLNNAESLLNEKENLLKECQETLNNEKILNTDLTNKYDKLHTQYDTDKENYQLQYTQLNEKIRRLQVELKTANDSIANYVEENQSLVDEFEAYKIRAHSVFQKHKQDTVYNAKVVELGEQLQEVTKAFNVSKTNLQIVASELSAKYTEISMLQEEINKYEKKLSNVTKTLSIKDKEMYRLNIEIEHLKSILEVEKATLNEKMSSERLAHEKEIEKLQQEIALVKELTAPVLNAELPVVENKLKESNSSNNIHDDDEMFSDFASSNESVRKISKSALMPLEDLLSFDNYSVGDPVTELNTNQKQLKQLTLMLNEAEKNCSRYEQQNKFLKEDIRRLQRSVDRHAEIQNMEYLKNIIIKFITLSSGVEKSHLVPVINKLLKLSPDEQKQIETIAKGSATDPNSSWSSLFTWSQGT</sequence>
<keyword evidence="2" id="KW-0963">Cytoplasm</keyword>
<evidence type="ECO:0000259" key="7">
    <source>
        <dbReference type="PROSITE" id="PS50913"/>
    </source>
</evidence>
<evidence type="ECO:0000256" key="5">
    <source>
        <dbReference type="SAM" id="Coils"/>
    </source>
</evidence>
<feature type="region of interest" description="Disordered" evidence="6">
    <location>
        <begin position="1217"/>
        <end position="1237"/>
    </location>
</feature>
<feature type="coiled-coil region" evidence="5">
    <location>
        <begin position="130"/>
        <end position="164"/>
    </location>
</feature>
<dbReference type="AlphaFoldDB" id="A0A8B8G2K5"/>
<name>A0A8B8G2K5_9HEMI</name>
<dbReference type="GO" id="GO:0005737">
    <property type="term" value="C:cytoplasm"/>
    <property type="evidence" value="ECO:0007669"/>
    <property type="project" value="UniProtKB-SubCell"/>
</dbReference>
<feature type="coiled-coil region" evidence="5">
    <location>
        <begin position="1121"/>
        <end position="1169"/>
    </location>
</feature>
<feature type="coiled-coil region" evidence="5">
    <location>
        <begin position="371"/>
        <end position="398"/>
    </location>
</feature>
<dbReference type="InterPro" id="IPR000237">
    <property type="entry name" value="GRIP_dom"/>
</dbReference>
<evidence type="ECO:0000256" key="1">
    <source>
        <dbReference type="ARBA" id="ARBA00004496"/>
    </source>
</evidence>
<feature type="compositionally biased region" description="Polar residues" evidence="6">
    <location>
        <begin position="1221"/>
        <end position="1237"/>
    </location>
</feature>
<feature type="coiled-coil region" evidence="5">
    <location>
        <begin position="193"/>
        <end position="286"/>
    </location>
</feature>
<feature type="coiled-coil region" evidence="5">
    <location>
        <begin position="20"/>
        <end position="101"/>
    </location>
</feature>
<feature type="domain" description="GRIP" evidence="7">
    <location>
        <begin position="1165"/>
        <end position="1215"/>
    </location>
</feature>
<dbReference type="SMART" id="SM00755">
    <property type="entry name" value="Grip"/>
    <property type="match status" value="1"/>
</dbReference>
<evidence type="ECO:0000256" key="4">
    <source>
        <dbReference type="ARBA" id="ARBA00023054"/>
    </source>
</evidence>
<dbReference type="Pfam" id="PF01465">
    <property type="entry name" value="GRIP"/>
    <property type="match status" value="1"/>
</dbReference>
<dbReference type="PROSITE" id="PS50913">
    <property type="entry name" value="GRIP"/>
    <property type="match status" value="1"/>
</dbReference>
<accession>A0A8B8G2K5</accession>
<dbReference type="OrthoDB" id="1926336at2759"/>
<feature type="coiled-coil region" evidence="5">
    <location>
        <begin position="494"/>
        <end position="542"/>
    </location>
</feature>
<organism evidence="8 9">
    <name type="scientific">Sipha flava</name>
    <name type="common">yellow sugarcane aphid</name>
    <dbReference type="NCBI Taxonomy" id="143950"/>
    <lineage>
        <taxon>Eukaryota</taxon>
        <taxon>Metazoa</taxon>
        <taxon>Ecdysozoa</taxon>
        <taxon>Arthropoda</taxon>
        <taxon>Hexapoda</taxon>
        <taxon>Insecta</taxon>
        <taxon>Pterygota</taxon>
        <taxon>Neoptera</taxon>
        <taxon>Paraneoptera</taxon>
        <taxon>Hemiptera</taxon>
        <taxon>Sternorrhyncha</taxon>
        <taxon>Aphidomorpha</taxon>
        <taxon>Aphidoidea</taxon>
        <taxon>Aphididae</taxon>
        <taxon>Sipha</taxon>
    </lineage>
</organism>
<evidence type="ECO:0000256" key="3">
    <source>
        <dbReference type="ARBA" id="ARBA00022553"/>
    </source>
</evidence>
<protein>
    <submittedName>
        <fullName evidence="9">GRIP and coiled-coil domain-containing protein 2-like</fullName>
    </submittedName>
</protein>
<dbReference type="Gene3D" id="1.10.220.60">
    <property type="entry name" value="GRIP domain"/>
    <property type="match status" value="1"/>
</dbReference>
<evidence type="ECO:0000256" key="2">
    <source>
        <dbReference type="ARBA" id="ARBA00022490"/>
    </source>
</evidence>
<feature type="coiled-coil region" evidence="5">
    <location>
        <begin position="718"/>
        <end position="913"/>
    </location>
</feature>
<dbReference type="PANTHER" id="PTHR18902:SF25">
    <property type="entry name" value="GRIP AND COILED-COIL DOMAIN-CONTAINING PROTEIN 2"/>
    <property type="match status" value="1"/>
</dbReference>
<reference evidence="9" key="1">
    <citation type="submission" date="2025-08" db="UniProtKB">
        <authorList>
            <consortium name="RefSeq"/>
        </authorList>
    </citation>
    <scope>IDENTIFICATION</scope>
    <source>
        <tissue evidence="9">Whole body</tissue>
    </source>
</reference>
<keyword evidence="8" id="KW-1185">Reference proteome</keyword>
<evidence type="ECO:0000256" key="6">
    <source>
        <dbReference type="SAM" id="MobiDB-lite"/>
    </source>
</evidence>
<comment type="subcellular location">
    <subcellularLocation>
        <location evidence="1">Cytoplasm</location>
    </subcellularLocation>
</comment>